<dbReference type="GO" id="GO:0006729">
    <property type="term" value="P:tetrahydrobiopterin biosynthetic process"/>
    <property type="evidence" value="ECO:0007669"/>
    <property type="project" value="InterPro"/>
</dbReference>
<comment type="similarity">
    <text evidence="2">Belongs to the pterin-4-alpha-carbinolamine dehydratase family.</text>
</comment>
<gene>
    <name evidence="5" type="ORF">BT62DRAFT_1005916</name>
</gene>
<comment type="catalytic activity">
    <reaction evidence="1">
        <text>(4aS,6R)-4a-hydroxy-L-erythro-5,6,7,8-tetrahydrobiopterin = (6R)-L-erythro-6,7-dihydrobiopterin + H2O</text>
        <dbReference type="Rhea" id="RHEA:11920"/>
        <dbReference type="ChEBI" id="CHEBI:15377"/>
        <dbReference type="ChEBI" id="CHEBI:15642"/>
        <dbReference type="ChEBI" id="CHEBI:43120"/>
        <dbReference type="EC" id="4.2.1.96"/>
    </reaction>
</comment>
<evidence type="ECO:0000256" key="1">
    <source>
        <dbReference type="ARBA" id="ARBA00001554"/>
    </source>
</evidence>
<dbReference type="GeneID" id="66099481"/>
<dbReference type="EC" id="4.2.1.96" evidence="3"/>
<reference evidence="5" key="1">
    <citation type="submission" date="2020-11" db="EMBL/GenBank/DDBJ databases">
        <title>Adaptations for nitrogen fixation in a non-lichenized fungal sporocarp promotes dispersal by wood-feeding termites.</title>
        <authorList>
            <consortium name="DOE Joint Genome Institute"/>
            <person name="Koch R.A."/>
            <person name="Yoon G."/>
            <person name="Arayal U."/>
            <person name="Lail K."/>
            <person name="Amirebrahimi M."/>
            <person name="Labutti K."/>
            <person name="Lipzen A."/>
            <person name="Riley R."/>
            <person name="Barry K."/>
            <person name="Henrissat B."/>
            <person name="Grigoriev I.V."/>
            <person name="Herr J.R."/>
            <person name="Aime M.C."/>
        </authorList>
    </citation>
    <scope>NUCLEOTIDE SEQUENCE</scope>
    <source>
        <strain evidence="5">MCA 3950</strain>
    </source>
</reference>
<dbReference type="RefSeq" id="XP_043040128.1">
    <property type="nucleotide sequence ID" value="XM_043177194.1"/>
</dbReference>
<sequence>MYRLTAQLYRILLLFDHHVTHTSSMLRVRFPAAIRDCPRRILCVSRLQKQILRRYLNGPGLQLNQNDDDPLRSWVTETYVKPIRPITAHSLGTLPPEPTEARAKMVPTQKELEKFMPNLVRFGWTVRSLSRHTEFGWTLHMAYPFSDYAAMISFVGLVGGVAKDENHHPKTLSCTENTLELELYSTQVTRHPSDEFTGRCFTVKDMRFAYRVQRHYLSRFGVTTADLDARYPQVRQHTEYIKSGLLRKAIHYHWHGGQGNLRYIAACSACYNPDHKLDSCPQRHEIPPRYPCSECGEPHWRVDCPHLPKESTQGFAVRFIDRKMTQNENSVPGPPMPIARKIHDVNTTLNEFSVLLTWAPKVGELLVETRPSGDPLGPSVVWTF</sequence>
<dbReference type="Proteomes" id="UP000812287">
    <property type="component" value="Unassembled WGS sequence"/>
</dbReference>
<comment type="caution">
    <text evidence="5">The sequence shown here is derived from an EMBL/GenBank/DDBJ whole genome shotgun (WGS) entry which is preliminary data.</text>
</comment>
<dbReference type="AlphaFoldDB" id="A0A9P8ASP4"/>
<evidence type="ECO:0000256" key="4">
    <source>
        <dbReference type="ARBA" id="ARBA00023239"/>
    </source>
</evidence>
<evidence type="ECO:0000313" key="5">
    <source>
        <dbReference type="EMBL" id="KAG7446628.1"/>
    </source>
</evidence>
<dbReference type="GO" id="GO:0008124">
    <property type="term" value="F:4-alpha-hydroxytetrahydrobiopterin dehydratase activity"/>
    <property type="evidence" value="ECO:0007669"/>
    <property type="project" value="UniProtKB-EC"/>
</dbReference>
<dbReference type="OrthoDB" id="3263285at2759"/>
<keyword evidence="4" id="KW-0456">Lyase</keyword>
<proteinExistence type="inferred from homology"/>
<evidence type="ECO:0000256" key="3">
    <source>
        <dbReference type="ARBA" id="ARBA00013252"/>
    </source>
</evidence>
<keyword evidence="6" id="KW-1185">Reference proteome</keyword>
<dbReference type="SUPFAM" id="SSF55248">
    <property type="entry name" value="PCD-like"/>
    <property type="match status" value="1"/>
</dbReference>
<dbReference type="InterPro" id="IPR036428">
    <property type="entry name" value="PCD_sf"/>
</dbReference>
<dbReference type="Pfam" id="PF01329">
    <property type="entry name" value="Pterin_4a"/>
    <property type="match status" value="1"/>
</dbReference>
<name>A0A9P8ASP4_9AGAR</name>
<dbReference type="EMBL" id="MU250534">
    <property type="protein sequence ID" value="KAG7446628.1"/>
    <property type="molecule type" value="Genomic_DNA"/>
</dbReference>
<dbReference type="InterPro" id="IPR001533">
    <property type="entry name" value="Pterin_deHydtase"/>
</dbReference>
<organism evidence="5 6">
    <name type="scientific">Guyanagaster necrorhizus</name>
    <dbReference type="NCBI Taxonomy" id="856835"/>
    <lineage>
        <taxon>Eukaryota</taxon>
        <taxon>Fungi</taxon>
        <taxon>Dikarya</taxon>
        <taxon>Basidiomycota</taxon>
        <taxon>Agaricomycotina</taxon>
        <taxon>Agaricomycetes</taxon>
        <taxon>Agaricomycetidae</taxon>
        <taxon>Agaricales</taxon>
        <taxon>Marasmiineae</taxon>
        <taxon>Physalacriaceae</taxon>
        <taxon>Guyanagaster</taxon>
    </lineage>
</organism>
<evidence type="ECO:0000313" key="6">
    <source>
        <dbReference type="Proteomes" id="UP000812287"/>
    </source>
</evidence>
<dbReference type="Gene3D" id="3.30.1360.20">
    <property type="entry name" value="Transcriptional coactivator/pterin dehydratase"/>
    <property type="match status" value="1"/>
</dbReference>
<accession>A0A9P8ASP4</accession>
<evidence type="ECO:0000256" key="2">
    <source>
        <dbReference type="ARBA" id="ARBA00006472"/>
    </source>
</evidence>
<protein>
    <recommendedName>
        <fullName evidence="3">4a-hydroxytetrahydrobiopterin dehydratase</fullName>
        <ecNumber evidence="3">4.2.1.96</ecNumber>
    </recommendedName>
</protein>